<dbReference type="Gene3D" id="2.60.120.10">
    <property type="entry name" value="Jelly Rolls"/>
    <property type="match status" value="1"/>
</dbReference>
<dbReference type="SUPFAM" id="SSF51182">
    <property type="entry name" value="RmlC-like cupins"/>
    <property type="match status" value="1"/>
</dbReference>
<dbReference type="GO" id="GO:0005829">
    <property type="term" value="C:cytosol"/>
    <property type="evidence" value="ECO:0007669"/>
    <property type="project" value="TreeGrafter"/>
</dbReference>
<dbReference type="InterPro" id="IPR000888">
    <property type="entry name" value="RmlC-like"/>
</dbReference>
<evidence type="ECO:0008006" key="2">
    <source>
        <dbReference type="Google" id="ProtNLM"/>
    </source>
</evidence>
<dbReference type="AlphaFoldDB" id="A0A381Z8Z3"/>
<dbReference type="GO" id="GO:0008830">
    <property type="term" value="F:dTDP-4-dehydrorhamnose 3,5-epimerase activity"/>
    <property type="evidence" value="ECO:0007669"/>
    <property type="project" value="InterPro"/>
</dbReference>
<sequence length="182" mass="20440">MKIPGLILVEATKFPDDRGFFAETYKRSDFAANGIPEDFVQDNLAHSTMGTLRGLHYQIEPKPQGKLVSVLSGDVYDVAVDIRKDSPTFGQWYGILLSHSNHQMLYIPPGFAHGYCVISDEATFAYKVTHEYAAELERGFLWNDPAVSIDWPVTNPKLSARDTQMPLLSEAENNFHYKSSVP</sequence>
<dbReference type="NCBIfam" id="TIGR01221">
    <property type="entry name" value="rmlC"/>
    <property type="match status" value="1"/>
</dbReference>
<accession>A0A381Z8Z3</accession>
<protein>
    <recommendedName>
        <fullName evidence="2">dTDP-4-dehydrorhamnose 3,5-epimerase</fullName>
    </recommendedName>
</protein>
<organism evidence="1">
    <name type="scientific">marine metagenome</name>
    <dbReference type="NCBI Taxonomy" id="408172"/>
    <lineage>
        <taxon>unclassified sequences</taxon>
        <taxon>metagenomes</taxon>
        <taxon>ecological metagenomes</taxon>
    </lineage>
</organism>
<reference evidence="1" key="1">
    <citation type="submission" date="2018-05" db="EMBL/GenBank/DDBJ databases">
        <authorList>
            <person name="Lanie J.A."/>
            <person name="Ng W.-L."/>
            <person name="Kazmierczak K.M."/>
            <person name="Andrzejewski T.M."/>
            <person name="Davidsen T.M."/>
            <person name="Wayne K.J."/>
            <person name="Tettelin H."/>
            <person name="Glass J.I."/>
            <person name="Rusch D."/>
            <person name="Podicherti R."/>
            <person name="Tsui H.-C.T."/>
            <person name="Winkler M.E."/>
        </authorList>
    </citation>
    <scope>NUCLEOTIDE SEQUENCE</scope>
</reference>
<name>A0A381Z8Z3_9ZZZZ</name>
<dbReference type="PANTHER" id="PTHR21047:SF2">
    <property type="entry name" value="THYMIDINE DIPHOSPHO-4-KETO-RHAMNOSE 3,5-EPIMERASE"/>
    <property type="match status" value="1"/>
</dbReference>
<dbReference type="GO" id="GO:0000271">
    <property type="term" value="P:polysaccharide biosynthetic process"/>
    <property type="evidence" value="ECO:0007669"/>
    <property type="project" value="TreeGrafter"/>
</dbReference>
<dbReference type="InterPro" id="IPR014710">
    <property type="entry name" value="RmlC-like_jellyroll"/>
</dbReference>
<dbReference type="CDD" id="cd00438">
    <property type="entry name" value="cupin_RmlC"/>
    <property type="match status" value="1"/>
</dbReference>
<dbReference type="InterPro" id="IPR011051">
    <property type="entry name" value="RmlC_Cupin_sf"/>
</dbReference>
<gene>
    <name evidence="1" type="ORF">METZ01_LOCUS138629</name>
</gene>
<dbReference type="PANTHER" id="PTHR21047">
    <property type="entry name" value="DTDP-6-DEOXY-D-GLUCOSE-3,5 EPIMERASE"/>
    <property type="match status" value="1"/>
</dbReference>
<dbReference type="Pfam" id="PF00908">
    <property type="entry name" value="dTDP_sugar_isom"/>
    <property type="match status" value="1"/>
</dbReference>
<proteinExistence type="predicted"/>
<dbReference type="EMBL" id="UINC01020423">
    <property type="protein sequence ID" value="SVA85775.1"/>
    <property type="molecule type" value="Genomic_DNA"/>
</dbReference>
<evidence type="ECO:0000313" key="1">
    <source>
        <dbReference type="EMBL" id="SVA85775.1"/>
    </source>
</evidence>